<dbReference type="Proteomes" id="UP000241367">
    <property type="component" value="Segment"/>
</dbReference>
<reference evidence="2" key="1">
    <citation type="submission" date="2018-02" db="EMBL/GenBank/DDBJ databases">
        <authorList>
            <person name="Cohen D.B."/>
            <person name="Kent A.D."/>
        </authorList>
    </citation>
    <scope>NUCLEOTIDE SEQUENCE [LARGE SCALE GENOMIC DNA]</scope>
</reference>
<name>A0A2P1JUI5_9CAUD</name>
<dbReference type="EMBL" id="MG983742">
    <property type="protein sequence ID" value="AVO23025.1"/>
    <property type="molecule type" value="Genomic_DNA"/>
</dbReference>
<sequence length="144" mass="16003">MGLYMDIKNALYNQLVNGLATHSQPVDVHKVHYQNIGFFPALAFELQKRRRPKKGVGVSEVEFTILVWVYTDILDAVDAEEACIELLEVVEKIIEKDKTLGGTVAYLSIDDDVEFGQVETGEANFLQGARLPVTIRSKPIPKGG</sequence>
<protein>
    <recommendedName>
        <fullName evidence="3">Tail terminator</fullName>
    </recommendedName>
</protein>
<organism evidence="1 2">
    <name type="scientific">Bacillus phage Anath</name>
    <dbReference type="NCBI Taxonomy" id="2108114"/>
    <lineage>
        <taxon>Viruses</taxon>
        <taxon>Duplodnaviria</taxon>
        <taxon>Heunggongvirae</taxon>
        <taxon>Uroviricota</taxon>
        <taxon>Caudoviricetes</taxon>
        <taxon>Ehrlichviridae</taxon>
        <taxon>Anathvirus</taxon>
        <taxon>Anathvirus anath</taxon>
    </lineage>
</organism>
<evidence type="ECO:0000313" key="1">
    <source>
        <dbReference type="EMBL" id="AVO23025.1"/>
    </source>
</evidence>
<evidence type="ECO:0000313" key="2">
    <source>
        <dbReference type="Proteomes" id="UP000241367"/>
    </source>
</evidence>
<evidence type="ECO:0008006" key="3">
    <source>
        <dbReference type="Google" id="ProtNLM"/>
    </source>
</evidence>
<keyword evidence="2" id="KW-1185">Reference proteome</keyword>
<proteinExistence type="predicted"/>
<accession>A0A2P1JUI5</accession>